<comment type="caution">
    <text evidence="2">The sequence shown here is derived from an EMBL/GenBank/DDBJ whole genome shotgun (WGS) entry which is preliminary data.</text>
</comment>
<evidence type="ECO:0000313" key="3">
    <source>
        <dbReference type="Proteomes" id="UP001221898"/>
    </source>
</evidence>
<gene>
    <name evidence="2" type="ORF">AAFF_G00393520</name>
</gene>
<organism evidence="2 3">
    <name type="scientific">Aldrovandia affinis</name>
    <dbReference type="NCBI Taxonomy" id="143900"/>
    <lineage>
        <taxon>Eukaryota</taxon>
        <taxon>Metazoa</taxon>
        <taxon>Chordata</taxon>
        <taxon>Craniata</taxon>
        <taxon>Vertebrata</taxon>
        <taxon>Euteleostomi</taxon>
        <taxon>Actinopterygii</taxon>
        <taxon>Neopterygii</taxon>
        <taxon>Teleostei</taxon>
        <taxon>Notacanthiformes</taxon>
        <taxon>Halosauridae</taxon>
        <taxon>Aldrovandia</taxon>
    </lineage>
</organism>
<keyword evidence="3" id="KW-1185">Reference proteome</keyword>
<evidence type="ECO:0000313" key="2">
    <source>
        <dbReference type="EMBL" id="KAJ8400583.1"/>
    </source>
</evidence>
<feature type="region of interest" description="Disordered" evidence="1">
    <location>
        <begin position="1"/>
        <end position="91"/>
    </location>
</feature>
<sequence>MSREPLSKALKSEPLGHTTGGAGFCVKDPAGAEERPVTTASPSGARARAERGQISAAVTVTISRRPAGAVGPPARGSTEASPSALPLEPLG</sequence>
<name>A0AAD7SDP7_9TELE</name>
<reference evidence="2" key="1">
    <citation type="journal article" date="2023" name="Science">
        <title>Genome structures resolve the early diversification of teleost fishes.</title>
        <authorList>
            <person name="Parey E."/>
            <person name="Louis A."/>
            <person name="Montfort J."/>
            <person name="Bouchez O."/>
            <person name="Roques C."/>
            <person name="Iampietro C."/>
            <person name="Lluch J."/>
            <person name="Castinel A."/>
            <person name="Donnadieu C."/>
            <person name="Desvignes T."/>
            <person name="Floi Bucao C."/>
            <person name="Jouanno E."/>
            <person name="Wen M."/>
            <person name="Mejri S."/>
            <person name="Dirks R."/>
            <person name="Jansen H."/>
            <person name="Henkel C."/>
            <person name="Chen W.J."/>
            <person name="Zahm M."/>
            <person name="Cabau C."/>
            <person name="Klopp C."/>
            <person name="Thompson A.W."/>
            <person name="Robinson-Rechavi M."/>
            <person name="Braasch I."/>
            <person name="Lecointre G."/>
            <person name="Bobe J."/>
            <person name="Postlethwait J.H."/>
            <person name="Berthelot C."/>
            <person name="Roest Crollius H."/>
            <person name="Guiguen Y."/>
        </authorList>
    </citation>
    <scope>NUCLEOTIDE SEQUENCE</scope>
    <source>
        <strain evidence="2">NC1722</strain>
    </source>
</reference>
<dbReference type="AlphaFoldDB" id="A0AAD7SDP7"/>
<protein>
    <submittedName>
        <fullName evidence="2">Uncharacterized protein</fullName>
    </submittedName>
</protein>
<evidence type="ECO:0000256" key="1">
    <source>
        <dbReference type="SAM" id="MobiDB-lite"/>
    </source>
</evidence>
<dbReference type="EMBL" id="JAINUG010000075">
    <property type="protein sequence ID" value="KAJ8400583.1"/>
    <property type="molecule type" value="Genomic_DNA"/>
</dbReference>
<accession>A0AAD7SDP7</accession>
<proteinExistence type="predicted"/>
<dbReference type="Proteomes" id="UP001221898">
    <property type="component" value="Unassembled WGS sequence"/>
</dbReference>